<keyword evidence="2" id="KW-0812">Transmembrane</keyword>
<feature type="region of interest" description="Disordered" evidence="1">
    <location>
        <begin position="1910"/>
        <end position="1936"/>
    </location>
</feature>
<dbReference type="Proteomes" id="UP000557204">
    <property type="component" value="Unassembled WGS sequence"/>
</dbReference>
<feature type="region of interest" description="Disordered" evidence="1">
    <location>
        <begin position="885"/>
        <end position="906"/>
    </location>
</feature>
<evidence type="ECO:0000313" key="5">
    <source>
        <dbReference type="Proteomes" id="UP000557204"/>
    </source>
</evidence>
<accession>A0A849JY79</accession>
<feature type="domain" description="SpaA-like prealbumin fold" evidence="3">
    <location>
        <begin position="309"/>
        <end position="389"/>
    </location>
</feature>
<dbReference type="RefSeq" id="WP_171247811.1">
    <property type="nucleotide sequence ID" value="NZ_JABFAJ010000022.1"/>
</dbReference>
<organism evidence="4 5">
    <name type="scientific">Isoptericola sediminis</name>
    <dbReference type="NCBI Taxonomy" id="2733572"/>
    <lineage>
        <taxon>Bacteria</taxon>
        <taxon>Bacillati</taxon>
        <taxon>Actinomycetota</taxon>
        <taxon>Actinomycetes</taxon>
        <taxon>Micrococcales</taxon>
        <taxon>Promicromonosporaceae</taxon>
        <taxon>Isoptericola</taxon>
    </lineage>
</organism>
<dbReference type="SUPFAM" id="SSF49478">
    <property type="entry name" value="Cna protein B-type domain"/>
    <property type="match status" value="2"/>
</dbReference>
<feature type="region of interest" description="Disordered" evidence="1">
    <location>
        <begin position="2278"/>
        <end position="2297"/>
    </location>
</feature>
<keyword evidence="2" id="KW-1133">Transmembrane helix</keyword>
<feature type="domain" description="SpaA-like prealbumin fold" evidence="3">
    <location>
        <begin position="1346"/>
        <end position="1426"/>
    </location>
</feature>
<dbReference type="InterPro" id="IPR013783">
    <property type="entry name" value="Ig-like_fold"/>
</dbReference>
<dbReference type="Gene3D" id="2.60.40.10">
    <property type="entry name" value="Immunoglobulins"/>
    <property type="match status" value="6"/>
</dbReference>
<gene>
    <name evidence="4" type="ORF">HLI28_12010</name>
</gene>
<evidence type="ECO:0000256" key="1">
    <source>
        <dbReference type="SAM" id="MobiDB-lite"/>
    </source>
</evidence>
<evidence type="ECO:0000256" key="2">
    <source>
        <dbReference type="SAM" id="Phobius"/>
    </source>
</evidence>
<dbReference type="GO" id="GO:0005975">
    <property type="term" value="P:carbohydrate metabolic process"/>
    <property type="evidence" value="ECO:0007669"/>
    <property type="project" value="UniProtKB-ARBA"/>
</dbReference>
<feature type="transmembrane region" description="Helical" evidence="2">
    <location>
        <begin position="2397"/>
        <end position="2416"/>
    </location>
</feature>
<feature type="domain" description="SpaA-like prealbumin fold" evidence="3">
    <location>
        <begin position="2043"/>
        <end position="2116"/>
    </location>
</feature>
<feature type="domain" description="SpaA-like prealbumin fold" evidence="3">
    <location>
        <begin position="1004"/>
        <end position="1084"/>
    </location>
</feature>
<feature type="region of interest" description="Disordered" evidence="1">
    <location>
        <begin position="1"/>
        <end position="20"/>
    </location>
</feature>
<comment type="caution">
    <text evidence="4">The sequence shown here is derived from an EMBL/GenBank/DDBJ whole genome shotgun (WGS) entry which is preliminary data.</text>
</comment>
<reference evidence="4 5" key="1">
    <citation type="submission" date="2020-05" db="EMBL/GenBank/DDBJ databases">
        <title>Genome sequence of Isoptericola sp. JC619 isolated from Chilika lagoon, India.</title>
        <authorList>
            <person name="Kumar D."/>
            <person name="Appam K."/>
            <person name="Gandham S."/>
            <person name="Uppada J."/>
            <person name="Sasikala C."/>
            <person name="Venkata Ramana C."/>
        </authorList>
    </citation>
    <scope>NUCLEOTIDE SEQUENCE [LARGE SCALE GENOMIC DNA]</scope>
    <source>
        <strain evidence="4 5">JC619</strain>
    </source>
</reference>
<dbReference type="EMBL" id="JABFAJ010000022">
    <property type="protein sequence ID" value="NNU28262.1"/>
    <property type="molecule type" value="Genomic_DNA"/>
</dbReference>
<feature type="region of interest" description="Disordered" evidence="1">
    <location>
        <begin position="90"/>
        <end position="134"/>
    </location>
</feature>
<feature type="domain" description="SpaA-like prealbumin fold" evidence="3">
    <location>
        <begin position="1688"/>
        <end position="1768"/>
    </location>
</feature>
<feature type="compositionally biased region" description="Polar residues" evidence="1">
    <location>
        <begin position="112"/>
        <end position="131"/>
    </location>
</feature>
<name>A0A849JY79_9MICO</name>
<dbReference type="Pfam" id="PF17802">
    <property type="entry name" value="SpaA"/>
    <property type="match status" value="6"/>
</dbReference>
<keyword evidence="5" id="KW-1185">Reference proteome</keyword>
<protein>
    <submittedName>
        <fullName evidence="4">Prealbumin-like fold domain-containing protein</fullName>
    </submittedName>
</protein>
<evidence type="ECO:0000259" key="3">
    <source>
        <dbReference type="Pfam" id="PF17802"/>
    </source>
</evidence>
<evidence type="ECO:0000313" key="4">
    <source>
        <dbReference type="EMBL" id="NNU28262.1"/>
    </source>
</evidence>
<keyword evidence="2" id="KW-0472">Membrane</keyword>
<proteinExistence type="predicted"/>
<feature type="domain" description="SpaA-like prealbumin fold" evidence="3">
    <location>
        <begin position="662"/>
        <end position="739"/>
    </location>
</feature>
<sequence>MTFTTPAGHGGPGWIGQKMRSWSSHRKAATALRRGRLSRPVAALAATTLALGSVVALSTPATAVPSTFEIDGNQTTDATLDWQTADPDVVPDPIGNADTTTFSGSSKEDPQNPAQGWPNWSTGNPGTNSGKSDLGNVLVDSEIVEDNGDYTQWLHLAWDRDGDSGSVNYFIELNQEPNLDALNPDRTVGDIRIVVEEDGNAGFTCIGVDTWDGSDWSDRQSCSGDLSDVAVNTTSITDYFNSPNAVNGEISADRFVEASLNLTDLGIGTLCPAAGFSTLNMRTQTGEAGGSALKDLATGEIDVPSLCSDLTILKEDEDGIPLPGATFTISPNPVDPSGDDPLEFTTGEDGTYTFDTIGENLWDEEFTVTETEAPAGYLLPAERTQLITVGPAESASLTFVDPLPWEPLEIDVTGASEQFVTRTWENDKQVDGDDTVLLPADQDSVELDYIVEVYEGPTVVTDEDRTIELTVNNPNEAPNDAPVRGTLAVDMDGTDCTVDGAVDVDPVADGLQLDFAGGDTVFGVTCPNDITDGTVTATVTWDLGDYPQTQDHVDNPGSAGTDSASDSAEIVVDVTDNGLQSVDVWDDFTNPDLPPEFLGTVDATGSENTTQFPVTQVIEVGLGECVEVVNDGYIVEVEAGADGERIDSATEVVEVCRENPADLTIFKVDEDQQPLPGATFTISPNPVDPSGDDPLEFSTGENGEYTFSDVVYFGEYTVTETVAPDGYLLPADRDQVVTLAPGDDKSLTFVDPLIWEPLDLELSAEQFVTRTWTNDKQVDGNDTVLLPADQESVELDYMIEVYESDTFLDPDEDPNRSVTVTVDNPNADPVTGLLDVTLDGAYCTFEGTELNQWEYEFASGANVFMVVCDDPPLFGTVDATVTWDRGDYPQTQGDVDDPDNAGTDSANDSLELEQVTTDNGLQSVDVWDDFTNPDLPPTYLGTVDATGSENTTQFAFSQVIEVGLGECVEVVNDGYIVEVEAGADGERIDSATEVVDVCREAPADLTIFKVDEDQQPLPGATFEISPNPVDPAGDDPLEFTVDENGVYVFEDVVYFGEYEVTEIVAPEGYLLPAQRSQMVTLATGDDKALTFVDPLAWEPLTVDVTADQFVTRTWTNDKQVDGEDVLLLPADQESVELDYMIEVYESDTFLDPAEDPNRSVAVTVNNPNADPVTGLVDVTIDGAYCTYMGTELNQWENAFASGDTVLMVECPNPPLFGTVDATVTWELADYPQTQDHIDDPDNAGTDSASDSLDLGTVTTDNGLQSVDVWDDFTNPDLPPTYLGTVDAIGSANTTQFPVTQEIFVPLGECILVVNDGYIVEVEAGSDGERIDSATEIVNICREAPADLTIYKEDEQGKPLAGATFEISPNPVDPSGDDPLEFTVDENGVYTFEDVVYFGEYTVTETVAPDGYLLPAQRSQMVTLATGDDKALTFVDPLIWEPLDLELSAEQFVTRTWTNDKRVDGEDQILLPADQESIELDYMIEVYESDTFLDPDEDPSRSVTITVNNPNAGAVMGMLTVELDGAFCTYMGTDLDAWENEFASGDTVLMVECPNPPLFGTVDATVTWDRGDYPQTQDDVDDPENAPAGEASDSLDLKEVTTDNGLQSVDVWDDFTNPDFEPEFLGTVEATGSENTTQFPVSQVIEVPLGECVEVVNDGYIVEVEAGADGERIDSATEVVEVCREDGADLTIYKEDEQGEPLAGATFEISPNPTDPESEEPYEFSTGETGMYTFEDVVYFGEYTVTETVAPEGYLLPAQRSQMVTLATGDDKALTFVDPLIWEPLTVDVSADQFVTRTWTNDKQVDGNDTVLLPADQESIELEYTVEVYESDTFLDPAENPNRSVAVTVTNPNAGSVTGLVDVTIDGAYCTYMGTELNQWESSFTSGDTVLMVECPNPPLFGTVDATVTWDRGDYPQTQDDVDDPENAPAGEASDSLDLETVTTDNGLQSVDVWDDFTSPDFEPEFLGTVDATGSENTTRFPVTRVIEVPLGECVEVVNDGYIVEVEAGADGERIDSATEVVEVCREDGADLTVYKAAEKMHEDADDVYLPGATFTIFPNPMDPESEEPYEFSTGETGMYTFEDVVYFGEYTVTETVAPDGYLLPAQRSQMVTLATGDDKALTFVDPLAWEPLDIEVMGMGEQFVSRTFTVDKEAETHPVTLPADQAHTTVEFTVRVVEGPTTVDDATLEAGAVVSNPNDHPVMGTVAAMFEASSCTITAGQGEEEVVLDGPYSFGPGETALTFTCENVNDFEGTLGATVTWDLGEYPQTQDDVDDPENAGTDMASDQVDIDPTVTDNGPTSVEVWDDFTIWGGVTSPSLPPVLLGTVEASKPGAVTEFPVSTTVMVEQGECLDVTNEAYLLDGDTELDRDSASVEICRDVPVTPPTPPLPRTGADPAMAIIATLLLIGTGAGIMFARRRMQG</sequence>
<dbReference type="InterPro" id="IPR041033">
    <property type="entry name" value="SpaA_PFL_dom_1"/>
</dbReference>
<feature type="region of interest" description="Disordered" evidence="1">
    <location>
        <begin position="1568"/>
        <end position="1594"/>
    </location>
</feature>